<dbReference type="EMBL" id="GG745330">
    <property type="protein sequence ID" value="KNE56001.1"/>
    <property type="molecule type" value="Genomic_DNA"/>
</dbReference>
<name>A0A0L0S0V4_ALLM3</name>
<dbReference type="Proteomes" id="UP000054350">
    <property type="component" value="Unassembled WGS sequence"/>
</dbReference>
<gene>
    <name evidence="4" type="ORF">AMAG_01845</name>
</gene>
<dbReference type="InterPro" id="IPR022782">
    <property type="entry name" value="AIP3-like_C"/>
</dbReference>
<keyword evidence="5" id="KW-1185">Reference proteome</keyword>
<dbReference type="VEuPathDB" id="FungiDB:AMAG_01845"/>
<dbReference type="STRING" id="578462.A0A0L0S0V4"/>
<reference evidence="5" key="2">
    <citation type="submission" date="2009-11" db="EMBL/GenBank/DDBJ databases">
        <title>The Genome Sequence of Allomyces macrogynus strain ATCC 38327.</title>
        <authorList>
            <consortium name="The Broad Institute Genome Sequencing Platform"/>
            <person name="Russ C."/>
            <person name="Cuomo C."/>
            <person name="Shea T."/>
            <person name="Young S.K."/>
            <person name="Zeng Q."/>
            <person name="Koehrsen M."/>
            <person name="Haas B."/>
            <person name="Borodovsky M."/>
            <person name="Guigo R."/>
            <person name="Alvarado L."/>
            <person name="Berlin A."/>
            <person name="Borenstein D."/>
            <person name="Chen Z."/>
            <person name="Engels R."/>
            <person name="Freedman E."/>
            <person name="Gellesch M."/>
            <person name="Goldberg J."/>
            <person name="Griggs A."/>
            <person name="Gujja S."/>
            <person name="Heiman D."/>
            <person name="Hepburn T."/>
            <person name="Howarth C."/>
            <person name="Jen D."/>
            <person name="Larson L."/>
            <person name="Lewis B."/>
            <person name="Mehta T."/>
            <person name="Park D."/>
            <person name="Pearson M."/>
            <person name="Roberts A."/>
            <person name="Saif S."/>
            <person name="Shenoy N."/>
            <person name="Sisk P."/>
            <person name="Stolte C."/>
            <person name="Sykes S."/>
            <person name="Walk T."/>
            <person name="White J."/>
            <person name="Yandava C."/>
            <person name="Burger G."/>
            <person name="Gray M.W."/>
            <person name="Holland P.W.H."/>
            <person name="King N."/>
            <person name="Lang F.B.F."/>
            <person name="Roger A.J."/>
            <person name="Ruiz-Trillo I."/>
            <person name="Lander E."/>
            <person name="Nusbaum C."/>
        </authorList>
    </citation>
    <scope>NUCLEOTIDE SEQUENCE [LARGE SCALE GENOMIC DNA]</scope>
    <source>
        <strain evidence="5">ATCC 38327</strain>
    </source>
</reference>
<dbReference type="PANTHER" id="PTHR22741">
    <property type="entry name" value="P140CAP/SNIP-RELATED"/>
    <property type="match status" value="1"/>
</dbReference>
<feature type="compositionally biased region" description="Pro residues" evidence="2">
    <location>
        <begin position="57"/>
        <end position="70"/>
    </location>
</feature>
<dbReference type="SMART" id="SM00806">
    <property type="entry name" value="AIP3"/>
    <property type="match status" value="1"/>
</dbReference>
<dbReference type="PANTHER" id="PTHR22741:SF10">
    <property type="entry name" value="COILED-COIL DOMAIN-CONTAINING PROTEIN CG32809"/>
    <property type="match status" value="1"/>
</dbReference>
<dbReference type="AlphaFoldDB" id="A0A0L0S0V4"/>
<feature type="region of interest" description="Disordered" evidence="2">
    <location>
        <begin position="230"/>
        <end position="254"/>
    </location>
</feature>
<evidence type="ECO:0000256" key="1">
    <source>
        <dbReference type="ARBA" id="ARBA00023054"/>
    </source>
</evidence>
<evidence type="ECO:0000259" key="3">
    <source>
        <dbReference type="SMART" id="SM00806"/>
    </source>
</evidence>
<feature type="region of interest" description="Disordered" evidence="2">
    <location>
        <begin position="1"/>
        <end position="22"/>
    </location>
</feature>
<dbReference type="GO" id="GO:0005737">
    <property type="term" value="C:cytoplasm"/>
    <property type="evidence" value="ECO:0007669"/>
    <property type="project" value="TreeGrafter"/>
</dbReference>
<dbReference type="Gene3D" id="1.20.58.1540">
    <property type="entry name" value="Actin interacting protein 3, C-terminal domain"/>
    <property type="match status" value="1"/>
</dbReference>
<feature type="compositionally biased region" description="Low complexity" evidence="2">
    <location>
        <begin position="9"/>
        <end position="22"/>
    </location>
</feature>
<proteinExistence type="predicted"/>
<reference evidence="4 5" key="1">
    <citation type="submission" date="2009-11" db="EMBL/GenBank/DDBJ databases">
        <title>Annotation of Allomyces macrogynus ATCC 38327.</title>
        <authorList>
            <consortium name="The Broad Institute Genome Sequencing Platform"/>
            <person name="Russ C."/>
            <person name="Cuomo C."/>
            <person name="Burger G."/>
            <person name="Gray M.W."/>
            <person name="Holland P.W.H."/>
            <person name="King N."/>
            <person name="Lang F.B.F."/>
            <person name="Roger A.J."/>
            <person name="Ruiz-Trillo I."/>
            <person name="Young S.K."/>
            <person name="Zeng Q."/>
            <person name="Gargeya S."/>
            <person name="Fitzgerald M."/>
            <person name="Haas B."/>
            <person name="Abouelleil A."/>
            <person name="Alvarado L."/>
            <person name="Arachchi H.M."/>
            <person name="Berlin A."/>
            <person name="Chapman S.B."/>
            <person name="Gearin G."/>
            <person name="Goldberg J."/>
            <person name="Griggs A."/>
            <person name="Gujja S."/>
            <person name="Hansen M."/>
            <person name="Heiman D."/>
            <person name="Howarth C."/>
            <person name="Larimer J."/>
            <person name="Lui A."/>
            <person name="MacDonald P.J.P."/>
            <person name="McCowen C."/>
            <person name="Montmayeur A."/>
            <person name="Murphy C."/>
            <person name="Neiman D."/>
            <person name="Pearson M."/>
            <person name="Priest M."/>
            <person name="Roberts A."/>
            <person name="Saif S."/>
            <person name="Shea T."/>
            <person name="Sisk P."/>
            <person name="Stolte C."/>
            <person name="Sykes S."/>
            <person name="Wortman J."/>
            <person name="Nusbaum C."/>
            <person name="Birren B."/>
        </authorList>
    </citation>
    <scope>NUCLEOTIDE SEQUENCE [LARGE SCALE GENOMIC DNA]</scope>
    <source>
        <strain evidence="4 5">ATCC 38327</strain>
    </source>
</reference>
<evidence type="ECO:0000256" key="2">
    <source>
        <dbReference type="SAM" id="MobiDB-lite"/>
    </source>
</evidence>
<feature type="region of interest" description="Disordered" evidence="2">
    <location>
        <begin position="52"/>
        <end position="72"/>
    </location>
</feature>
<dbReference type="OrthoDB" id="783096at2759"/>
<dbReference type="GO" id="GO:0005519">
    <property type="term" value="F:cytoskeletal regulatory protein binding"/>
    <property type="evidence" value="ECO:0007669"/>
    <property type="project" value="InterPro"/>
</dbReference>
<keyword evidence="1" id="KW-0175">Coiled coil</keyword>
<protein>
    <recommendedName>
        <fullName evidence="3">Actin interacting protein 3 C-terminal domain-containing protein</fullName>
    </recommendedName>
</protein>
<evidence type="ECO:0000313" key="5">
    <source>
        <dbReference type="Proteomes" id="UP000054350"/>
    </source>
</evidence>
<dbReference type="InterPro" id="IPR005613">
    <property type="entry name" value="AIP3_C"/>
</dbReference>
<evidence type="ECO:0000313" key="4">
    <source>
        <dbReference type="EMBL" id="KNE56001.1"/>
    </source>
</evidence>
<dbReference type="InterPro" id="IPR051825">
    <property type="entry name" value="SRCIN1"/>
</dbReference>
<feature type="domain" description="Actin interacting protein 3 C-terminal" evidence="3">
    <location>
        <begin position="307"/>
        <end position="620"/>
    </location>
</feature>
<feature type="region of interest" description="Disordered" evidence="2">
    <location>
        <begin position="266"/>
        <end position="299"/>
    </location>
</feature>
<feature type="compositionally biased region" description="Polar residues" evidence="2">
    <location>
        <begin position="269"/>
        <end position="283"/>
    </location>
</feature>
<dbReference type="Pfam" id="PF03915">
    <property type="entry name" value="AIP3"/>
    <property type="match status" value="2"/>
</dbReference>
<dbReference type="eggNOG" id="ENOG502QS95">
    <property type="taxonomic scope" value="Eukaryota"/>
</dbReference>
<organism evidence="4 5">
    <name type="scientific">Allomyces macrogynus (strain ATCC 38327)</name>
    <name type="common">Allomyces javanicus var. macrogynus</name>
    <dbReference type="NCBI Taxonomy" id="578462"/>
    <lineage>
        <taxon>Eukaryota</taxon>
        <taxon>Fungi</taxon>
        <taxon>Fungi incertae sedis</taxon>
        <taxon>Blastocladiomycota</taxon>
        <taxon>Blastocladiomycetes</taxon>
        <taxon>Blastocladiales</taxon>
        <taxon>Blastocladiaceae</taxon>
        <taxon>Allomyces</taxon>
    </lineage>
</organism>
<accession>A0A0L0S0V4</accession>
<sequence length="621" mass="66024">MWSSKRADAATVAHPAPATTKTSSSWLPYVQIPRALVGSMLPVSVAAPSAAAAPMPTTAPPKKALPPPGPRTSIVRRRSSVASIATLRAPTTPADILATSIKRISSAARQLVLAILDVADVSDEHLSALYTAIVKEYFASIDVLDRLAISTTDIAHFPDDFRAALEHVFAVTAARNQAGPNARRTSALESLETDACADRVDALLQHLLVHLQTKRDEALVKLEDMPDQGAATAATKANRRISGYPTSSSKPVRHSMLAMASTLPPLAESNETAAAPNQGSPLRNTPIAEEPTDDVDPAPPALIEKLFLQLDADVKRVNVRATPPISLAALQALFTHRFNLPVSADFPKIYIKDADGALFYELEDMHDVVDGSLLKLQPMSNSAPVSPLVLPSPAARASPAPPSSASQRSLSAVLDPAVGLAAVHALRADVAAARDQVSAATTAVGYWIDQVSAALTDVAPAADAPIPRGLLVATKADLRDRAQHVAEQATDLWETVEQVRLDMVQRAAIPARTTLDYVQTEAANVTGMLAEVAARVDAVTPAWKLVWERELHRVVAEQQVLEGAEVEVDEAAAVLDAVEAMERVLRRVGVGEVVGEAERAALEAIEIVEDEEDEDEDEDQA</sequence>